<gene>
    <name evidence="2" type="ORF">ACFOWX_03060</name>
</gene>
<feature type="chain" id="PRO_5047500069" evidence="1">
    <location>
        <begin position="25"/>
        <end position="114"/>
    </location>
</feature>
<dbReference type="NCBIfam" id="TIGR04433">
    <property type="entry name" value="UrcA_uranyl"/>
    <property type="match status" value="1"/>
</dbReference>
<organism evidence="2 3">
    <name type="scientific">Sphingorhabdus arenilitoris</name>
    <dbReference type="NCBI Taxonomy" id="1490041"/>
    <lineage>
        <taxon>Bacteria</taxon>
        <taxon>Pseudomonadati</taxon>
        <taxon>Pseudomonadota</taxon>
        <taxon>Alphaproteobacteria</taxon>
        <taxon>Sphingomonadales</taxon>
        <taxon>Sphingomonadaceae</taxon>
        <taxon>Sphingorhabdus</taxon>
    </lineage>
</organism>
<evidence type="ECO:0000313" key="3">
    <source>
        <dbReference type="Proteomes" id="UP001595887"/>
    </source>
</evidence>
<accession>A0ABV8REL9</accession>
<sequence>MMFKKVTLSLAATFAILAPVAAHAQSEETISVRVNIDDLNLNSAKDQARLNSRINSAAQQICGTSNGRSLGDRQAEIRCRSEVKSAVQSQVDFAIAGSASRQAINTRNNASPKA</sequence>
<comment type="caution">
    <text evidence="2">The sequence shown here is derived from an EMBL/GenBank/DDBJ whole genome shotgun (WGS) entry which is preliminary data.</text>
</comment>
<keyword evidence="1" id="KW-0732">Signal</keyword>
<proteinExistence type="predicted"/>
<keyword evidence="3" id="KW-1185">Reference proteome</keyword>
<evidence type="ECO:0000256" key="1">
    <source>
        <dbReference type="SAM" id="SignalP"/>
    </source>
</evidence>
<dbReference type="Proteomes" id="UP001595887">
    <property type="component" value="Unassembled WGS sequence"/>
</dbReference>
<protein>
    <submittedName>
        <fullName evidence="2">UrcA family protein</fullName>
    </submittedName>
</protein>
<dbReference type="EMBL" id="JBHSDH010000011">
    <property type="protein sequence ID" value="MFC4291389.1"/>
    <property type="molecule type" value="Genomic_DNA"/>
</dbReference>
<evidence type="ECO:0000313" key="2">
    <source>
        <dbReference type="EMBL" id="MFC4291389.1"/>
    </source>
</evidence>
<feature type="signal peptide" evidence="1">
    <location>
        <begin position="1"/>
        <end position="24"/>
    </location>
</feature>
<reference evidence="3" key="1">
    <citation type="journal article" date="2019" name="Int. J. Syst. Evol. Microbiol.">
        <title>The Global Catalogue of Microorganisms (GCM) 10K type strain sequencing project: providing services to taxonomists for standard genome sequencing and annotation.</title>
        <authorList>
            <consortium name="The Broad Institute Genomics Platform"/>
            <consortium name="The Broad Institute Genome Sequencing Center for Infectious Disease"/>
            <person name="Wu L."/>
            <person name="Ma J."/>
        </authorList>
    </citation>
    <scope>NUCLEOTIDE SEQUENCE [LARGE SCALE GENOMIC DNA]</scope>
    <source>
        <strain evidence="3">CECT 8531</strain>
    </source>
</reference>
<dbReference type="RefSeq" id="WP_381421187.1">
    <property type="nucleotide sequence ID" value="NZ_JBHSDH010000011.1"/>
</dbReference>
<dbReference type="InterPro" id="IPR030972">
    <property type="entry name" value="UrcA_uranyl"/>
</dbReference>
<name>A0ABV8REL9_9SPHN</name>